<dbReference type="Pfam" id="PF03645">
    <property type="entry name" value="Tctex-1"/>
    <property type="match status" value="1"/>
</dbReference>
<dbReference type="WBParaSite" id="MBELARI_LOCUS7601">
    <property type="protein sequence ID" value="MBELARI_LOCUS7601"/>
    <property type="gene ID" value="MBELARI_LOCUS7601"/>
</dbReference>
<dbReference type="AlphaFoldDB" id="A0AAF3FLS7"/>
<dbReference type="InterPro" id="IPR005334">
    <property type="entry name" value="Tctex-1-like"/>
</dbReference>
<dbReference type="PANTHER" id="PTHR21255:SF7">
    <property type="entry name" value="DYNEIN LIGHT CHAIN TCTEX-TYPE PROTEIN 2B"/>
    <property type="match status" value="1"/>
</dbReference>
<dbReference type="GO" id="GO:0045505">
    <property type="term" value="F:dynein intermediate chain binding"/>
    <property type="evidence" value="ECO:0007669"/>
    <property type="project" value="TreeGrafter"/>
</dbReference>
<evidence type="ECO:0000256" key="1">
    <source>
        <dbReference type="ARBA" id="ARBA00005361"/>
    </source>
</evidence>
<protein>
    <recommendedName>
        <fullName evidence="4">Dynein light chain</fullName>
    </recommendedName>
</protein>
<dbReference type="InterPro" id="IPR038586">
    <property type="entry name" value="Tctex-1-like_sf"/>
</dbReference>
<dbReference type="GO" id="GO:0005737">
    <property type="term" value="C:cytoplasm"/>
    <property type="evidence" value="ECO:0007669"/>
    <property type="project" value="TreeGrafter"/>
</dbReference>
<dbReference type="Proteomes" id="UP000887575">
    <property type="component" value="Unassembled WGS sequence"/>
</dbReference>
<keyword evidence="2" id="KW-1185">Reference proteome</keyword>
<dbReference type="Gene3D" id="3.30.1140.40">
    <property type="entry name" value="Tctex-1"/>
    <property type="match status" value="1"/>
</dbReference>
<reference evidence="3" key="1">
    <citation type="submission" date="2024-02" db="UniProtKB">
        <authorList>
            <consortium name="WormBaseParasite"/>
        </authorList>
    </citation>
    <scope>IDENTIFICATION</scope>
</reference>
<organism evidence="2 3">
    <name type="scientific">Mesorhabditis belari</name>
    <dbReference type="NCBI Taxonomy" id="2138241"/>
    <lineage>
        <taxon>Eukaryota</taxon>
        <taxon>Metazoa</taxon>
        <taxon>Ecdysozoa</taxon>
        <taxon>Nematoda</taxon>
        <taxon>Chromadorea</taxon>
        <taxon>Rhabditida</taxon>
        <taxon>Rhabditina</taxon>
        <taxon>Rhabditomorpha</taxon>
        <taxon>Rhabditoidea</taxon>
        <taxon>Rhabditidae</taxon>
        <taxon>Mesorhabditinae</taxon>
        <taxon>Mesorhabditis</taxon>
    </lineage>
</organism>
<evidence type="ECO:0000313" key="3">
    <source>
        <dbReference type="WBParaSite" id="MBELARI_LOCUS7601"/>
    </source>
</evidence>
<evidence type="ECO:0000313" key="2">
    <source>
        <dbReference type="Proteomes" id="UP000887575"/>
    </source>
</evidence>
<dbReference type="GO" id="GO:0005868">
    <property type="term" value="C:cytoplasmic dynein complex"/>
    <property type="evidence" value="ECO:0007669"/>
    <property type="project" value="TreeGrafter"/>
</dbReference>
<dbReference type="CDD" id="cd21459">
    <property type="entry name" value="DLC-like_TCTEX1D2"/>
    <property type="match status" value="1"/>
</dbReference>
<comment type="similarity">
    <text evidence="1">Belongs to the dynein light chain Tctex-type family.</text>
</comment>
<evidence type="ECO:0008006" key="4">
    <source>
        <dbReference type="Google" id="ProtNLM"/>
    </source>
</evidence>
<accession>A0AAF3FLS7</accession>
<name>A0AAF3FLS7_9BILA</name>
<dbReference type="PANTHER" id="PTHR21255">
    <property type="entry name" value="T-COMPLEX-ASSOCIATED-TESTIS-EXPRESSED 1/ DYNEIN LIGHT CHAIN"/>
    <property type="match status" value="1"/>
</dbReference>
<sequence>MSDDRELTLRPSAQKKFRSAIGKAILEEVLKNGLPEEPFEAENSKKLSKSLAEEARERLKGLELPNYKYVVQVVICENRGQGAHVSAQCTWDTDTDGQANYYHANKYIWCQATIYALFYY</sequence>
<proteinExistence type="inferred from homology"/>
<dbReference type="GO" id="GO:0007018">
    <property type="term" value="P:microtubule-based movement"/>
    <property type="evidence" value="ECO:0007669"/>
    <property type="project" value="TreeGrafter"/>
</dbReference>